<protein>
    <submittedName>
        <fullName evidence="1">Uncharacterized protein</fullName>
    </submittedName>
</protein>
<keyword evidence="2" id="KW-1185">Reference proteome</keyword>
<gene>
    <name evidence="1" type="ORF">FISHEDRAFT_7922</name>
</gene>
<sequence length="57" mass="6583">AALASVPVSTICKWEHRMWRWVKAYCKSMNAKDAQHEVKKFSSCKYASHHCVPETCL</sequence>
<reference evidence="1 2" key="1">
    <citation type="journal article" date="2015" name="Fungal Genet. Biol.">
        <title>Evolution of novel wood decay mechanisms in Agaricales revealed by the genome sequences of Fistulina hepatica and Cylindrobasidium torrendii.</title>
        <authorList>
            <person name="Floudas D."/>
            <person name="Held B.W."/>
            <person name="Riley R."/>
            <person name="Nagy L.G."/>
            <person name="Koehler G."/>
            <person name="Ransdell A.S."/>
            <person name="Younus H."/>
            <person name="Chow J."/>
            <person name="Chiniquy J."/>
            <person name="Lipzen A."/>
            <person name="Tritt A."/>
            <person name="Sun H."/>
            <person name="Haridas S."/>
            <person name="LaButti K."/>
            <person name="Ohm R.A."/>
            <person name="Kues U."/>
            <person name="Blanchette R.A."/>
            <person name="Grigoriev I.V."/>
            <person name="Minto R.E."/>
            <person name="Hibbett D.S."/>
        </authorList>
    </citation>
    <scope>NUCLEOTIDE SEQUENCE [LARGE SCALE GENOMIC DNA]</scope>
    <source>
        <strain evidence="1 2">ATCC 64428</strain>
    </source>
</reference>
<dbReference type="OrthoDB" id="2449121at2759"/>
<organism evidence="1 2">
    <name type="scientific">Fistulina hepatica ATCC 64428</name>
    <dbReference type="NCBI Taxonomy" id="1128425"/>
    <lineage>
        <taxon>Eukaryota</taxon>
        <taxon>Fungi</taxon>
        <taxon>Dikarya</taxon>
        <taxon>Basidiomycota</taxon>
        <taxon>Agaricomycotina</taxon>
        <taxon>Agaricomycetes</taxon>
        <taxon>Agaricomycetidae</taxon>
        <taxon>Agaricales</taxon>
        <taxon>Fistulinaceae</taxon>
        <taxon>Fistulina</taxon>
    </lineage>
</organism>
<proteinExistence type="predicted"/>
<feature type="non-terminal residue" evidence="1">
    <location>
        <position position="57"/>
    </location>
</feature>
<dbReference type="AlphaFoldDB" id="A0A0D7A8M7"/>
<feature type="non-terminal residue" evidence="1">
    <location>
        <position position="1"/>
    </location>
</feature>
<dbReference type="Proteomes" id="UP000054144">
    <property type="component" value="Unassembled WGS sequence"/>
</dbReference>
<accession>A0A0D7A8M7</accession>
<name>A0A0D7A8M7_9AGAR</name>
<dbReference type="EMBL" id="KN882036">
    <property type="protein sequence ID" value="KIY46281.1"/>
    <property type="molecule type" value="Genomic_DNA"/>
</dbReference>
<evidence type="ECO:0000313" key="2">
    <source>
        <dbReference type="Proteomes" id="UP000054144"/>
    </source>
</evidence>
<evidence type="ECO:0000313" key="1">
    <source>
        <dbReference type="EMBL" id="KIY46281.1"/>
    </source>
</evidence>